<name>A0A917QCQ9_9HYPH</name>
<proteinExistence type="predicted"/>
<keyword evidence="3" id="KW-1185">Reference proteome</keyword>
<dbReference type="AlphaFoldDB" id="A0A917QCQ9"/>
<feature type="domain" description="BLUF" evidence="1">
    <location>
        <begin position="4"/>
        <end position="115"/>
    </location>
</feature>
<organism evidence="2 3">
    <name type="scientific">Salinarimonas ramus</name>
    <dbReference type="NCBI Taxonomy" id="690164"/>
    <lineage>
        <taxon>Bacteria</taxon>
        <taxon>Pseudomonadati</taxon>
        <taxon>Pseudomonadota</taxon>
        <taxon>Alphaproteobacteria</taxon>
        <taxon>Hyphomicrobiales</taxon>
        <taxon>Salinarimonadaceae</taxon>
        <taxon>Salinarimonas</taxon>
    </lineage>
</organism>
<evidence type="ECO:0000313" key="3">
    <source>
        <dbReference type="Proteomes" id="UP000600449"/>
    </source>
</evidence>
<reference evidence="2 3" key="1">
    <citation type="journal article" date="2014" name="Int. J. Syst. Evol. Microbiol.">
        <title>Complete genome sequence of Corynebacterium casei LMG S-19264T (=DSM 44701T), isolated from a smear-ripened cheese.</title>
        <authorList>
            <consortium name="US DOE Joint Genome Institute (JGI-PGF)"/>
            <person name="Walter F."/>
            <person name="Albersmeier A."/>
            <person name="Kalinowski J."/>
            <person name="Ruckert C."/>
        </authorList>
    </citation>
    <scope>NUCLEOTIDE SEQUENCE [LARGE SCALE GENOMIC DNA]</scope>
    <source>
        <strain evidence="2 3">CGMCC 1.9161</strain>
    </source>
</reference>
<dbReference type="InterPro" id="IPR036046">
    <property type="entry name" value="Acylphosphatase-like_dom_sf"/>
</dbReference>
<dbReference type="SMART" id="SM01034">
    <property type="entry name" value="BLUF"/>
    <property type="match status" value="1"/>
</dbReference>
<accession>A0A917QCQ9</accession>
<dbReference type="RefSeq" id="WP_188914427.1">
    <property type="nucleotide sequence ID" value="NZ_BMMF01000010.1"/>
</dbReference>
<sequence>MTTLVRLVYVSRPRTVGRQGDSQGRSRKAPRRDSRDDFLAMCDEILVESRRRNADAALTGVLVAGPGLFAQVLEGGRAAVSDTFARICRDTRHEAIEILDMRAVDERRFSQWTMAFSDIADAPETLVARYRHGPSLDLRAMTPTALVAFLEAVAQAQAQDNALLGAPCPTAGFLDDVVFVEAAE</sequence>
<dbReference type="SUPFAM" id="SSF54975">
    <property type="entry name" value="Acylphosphatase/BLUF domain-like"/>
    <property type="match status" value="1"/>
</dbReference>
<dbReference type="InterPro" id="IPR007024">
    <property type="entry name" value="BLUF_domain"/>
</dbReference>
<dbReference type="GO" id="GO:0009882">
    <property type="term" value="F:blue light photoreceptor activity"/>
    <property type="evidence" value="ECO:0007669"/>
    <property type="project" value="InterPro"/>
</dbReference>
<dbReference type="PROSITE" id="PS50925">
    <property type="entry name" value="BLUF"/>
    <property type="match status" value="1"/>
</dbReference>
<dbReference type="Proteomes" id="UP000600449">
    <property type="component" value="Unassembled WGS sequence"/>
</dbReference>
<evidence type="ECO:0000313" key="2">
    <source>
        <dbReference type="EMBL" id="GGK43974.1"/>
    </source>
</evidence>
<evidence type="ECO:0000259" key="1">
    <source>
        <dbReference type="PROSITE" id="PS50925"/>
    </source>
</evidence>
<dbReference type="EMBL" id="BMMF01000010">
    <property type="protein sequence ID" value="GGK43974.1"/>
    <property type="molecule type" value="Genomic_DNA"/>
</dbReference>
<dbReference type="Pfam" id="PF04940">
    <property type="entry name" value="BLUF"/>
    <property type="match status" value="1"/>
</dbReference>
<comment type="caution">
    <text evidence="2">The sequence shown here is derived from an EMBL/GenBank/DDBJ whole genome shotgun (WGS) entry which is preliminary data.</text>
</comment>
<dbReference type="Gene3D" id="3.30.70.100">
    <property type="match status" value="1"/>
</dbReference>
<dbReference type="GO" id="GO:0071949">
    <property type="term" value="F:FAD binding"/>
    <property type="evidence" value="ECO:0007669"/>
    <property type="project" value="InterPro"/>
</dbReference>
<gene>
    <name evidence="2" type="ORF">GCM10011322_33790</name>
</gene>
<protein>
    <recommendedName>
        <fullName evidence="1">BLUF domain-containing protein</fullName>
    </recommendedName>
</protein>